<dbReference type="Gene3D" id="1.10.290.10">
    <property type="entry name" value="Topoisomerase I, domain 4"/>
    <property type="match status" value="1"/>
</dbReference>
<dbReference type="InterPro" id="IPR000380">
    <property type="entry name" value="Topo_IA"/>
</dbReference>
<dbReference type="SMART" id="SM00436">
    <property type="entry name" value="TOP1Bc"/>
    <property type="match status" value="1"/>
</dbReference>
<evidence type="ECO:0000256" key="7">
    <source>
        <dbReference type="ARBA" id="ARBA00022842"/>
    </source>
</evidence>
<dbReference type="EMBL" id="FRYL01000021">
    <property type="protein sequence ID" value="SHO80769.1"/>
    <property type="molecule type" value="Genomic_DNA"/>
</dbReference>
<dbReference type="InterPro" id="IPR023405">
    <property type="entry name" value="Topo_IA_core_domain"/>
</dbReference>
<dbReference type="InterPro" id="IPR003602">
    <property type="entry name" value="Topo_IA_DNA-bd_dom"/>
</dbReference>
<dbReference type="GO" id="GO:0003917">
    <property type="term" value="F:DNA topoisomerase type I (single strand cut, ATP-independent) activity"/>
    <property type="evidence" value="ECO:0007669"/>
    <property type="project" value="UniProtKB-EC"/>
</dbReference>
<dbReference type="InterPro" id="IPR013826">
    <property type="entry name" value="Topo_IA_cen_sub3"/>
</dbReference>
<evidence type="ECO:0000256" key="8">
    <source>
        <dbReference type="ARBA" id="ARBA00023029"/>
    </source>
</evidence>
<dbReference type="InterPro" id="IPR013825">
    <property type="entry name" value="Topo_IA_cen_sub2"/>
</dbReference>
<dbReference type="CDD" id="cd03363">
    <property type="entry name" value="TOPRIM_TopoIA_TopoI"/>
    <property type="match status" value="1"/>
</dbReference>
<dbReference type="SMART" id="SM00437">
    <property type="entry name" value="TOP1Ac"/>
    <property type="match status" value="1"/>
</dbReference>
<dbReference type="AlphaFoldDB" id="A0A1W1EIS6"/>
<dbReference type="SMART" id="SM00493">
    <property type="entry name" value="TOPRIM"/>
    <property type="match status" value="1"/>
</dbReference>
<dbReference type="InterPro" id="IPR003601">
    <property type="entry name" value="Topo_IA_2"/>
</dbReference>
<evidence type="ECO:0000256" key="4">
    <source>
        <dbReference type="ARBA" id="ARBA00022723"/>
    </source>
</evidence>
<protein>
    <recommendedName>
        <fullName evidence="3">DNA topoisomerase</fullName>
        <ecNumber evidence="3">5.6.2.1</ecNumber>
    </recommendedName>
    <alternativeName>
        <fullName evidence="14">Omega-protein</fullName>
    </alternativeName>
    <alternativeName>
        <fullName evidence="13">Relaxing enzyme</fullName>
    </alternativeName>
    <alternativeName>
        <fullName evidence="11">Swivelase</fullName>
    </alternativeName>
    <alternativeName>
        <fullName evidence="12">Untwisting enzyme</fullName>
    </alternativeName>
</protein>
<dbReference type="SUPFAM" id="SSF57783">
    <property type="entry name" value="Zinc beta-ribbon"/>
    <property type="match status" value="3"/>
</dbReference>
<accession>A0A1W1EIS6</accession>
<proteinExistence type="inferred from homology"/>
<dbReference type="InterPro" id="IPR005733">
    <property type="entry name" value="TopoI_bac-type"/>
</dbReference>
<dbReference type="CDD" id="cd00186">
    <property type="entry name" value="TOP1Ac"/>
    <property type="match status" value="1"/>
</dbReference>
<dbReference type="GO" id="GO:0005694">
    <property type="term" value="C:chromosome"/>
    <property type="evidence" value="ECO:0007669"/>
    <property type="project" value="InterPro"/>
</dbReference>
<reference evidence="17" key="1">
    <citation type="submission" date="2016-10" db="EMBL/GenBank/DDBJ databases">
        <authorList>
            <person name="de Groot N.N."/>
        </authorList>
    </citation>
    <scope>NUCLEOTIDE SEQUENCE</scope>
</reference>
<evidence type="ECO:0000256" key="9">
    <source>
        <dbReference type="ARBA" id="ARBA00023125"/>
    </source>
</evidence>
<dbReference type="InterPro" id="IPR034149">
    <property type="entry name" value="TOPRIM_TopoI"/>
</dbReference>
<dbReference type="PANTHER" id="PTHR42785:SF1">
    <property type="entry name" value="DNA TOPOISOMERASE"/>
    <property type="match status" value="1"/>
</dbReference>
<dbReference type="Gene3D" id="2.70.20.10">
    <property type="entry name" value="Topoisomerase I, domain 3"/>
    <property type="match status" value="1"/>
</dbReference>
<dbReference type="GO" id="GO:0006265">
    <property type="term" value="P:DNA topological change"/>
    <property type="evidence" value="ECO:0007669"/>
    <property type="project" value="InterPro"/>
</dbReference>
<feature type="domain" description="Toprim" evidence="15">
    <location>
        <begin position="2"/>
        <end position="115"/>
    </location>
</feature>
<dbReference type="InterPro" id="IPR013498">
    <property type="entry name" value="Topo_IA_Znf"/>
</dbReference>
<dbReference type="InterPro" id="IPR013824">
    <property type="entry name" value="Topo_IA_cen_sub1"/>
</dbReference>
<comment type="catalytic activity">
    <reaction evidence="1">
        <text>ATP-independent breakage of single-stranded DNA, followed by passage and rejoining.</text>
        <dbReference type="EC" id="5.6.2.1"/>
    </reaction>
</comment>
<evidence type="ECO:0000256" key="3">
    <source>
        <dbReference type="ARBA" id="ARBA00012891"/>
    </source>
</evidence>
<keyword evidence="9" id="KW-0238">DNA-binding</keyword>
<keyword evidence="6" id="KW-0862">Zinc</keyword>
<dbReference type="InterPro" id="IPR028612">
    <property type="entry name" value="Topoisom_1_IA"/>
</dbReference>
<dbReference type="NCBIfam" id="TIGR01051">
    <property type="entry name" value="topA_bact"/>
    <property type="match status" value="1"/>
</dbReference>
<evidence type="ECO:0000256" key="11">
    <source>
        <dbReference type="ARBA" id="ARBA00030003"/>
    </source>
</evidence>
<name>A0A1W1EIS6_9ZZZZ</name>
<dbReference type="PROSITE" id="PS50880">
    <property type="entry name" value="TOPRIM"/>
    <property type="match status" value="1"/>
</dbReference>
<dbReference type="Gene3D" id="1.10.460.10">
    <property type="entry name" value="Topoisomerase I, domain 2"/>
    <property type="match status" value="1"/>
</dbReference>
<dbReference type="Gene3D" id="3.30.65.10">
    <property type="entry name" value="Bacterial Topoisomerase I, domain 1"/>
    <property type="match status" value="3"/>
</dbReference>
<evidence type="ECO:0000256" key="6">
    <source>
        <dbReference type="ARBA" id="ARBA00022833"/>
    </source>
</evidence>
<dbReference type="PROSITE" id="PS00396">
    <property type="entry name" value="TOPO_IA_1"/>
    <property type="match status" value="1"/>
</dbReference>
<dbReference type="HAMAP" id="MF_00952">
    <property type="entry name" value="Topoisom_1_prok"/>
    <property type="match status" value="1"/>
</dbReference>
<dbReference type="Pfam" id="PF01396">
    <property type="entry name" value="Zn_ribbon_Top1"/>
    <property type="match status" value="3"/>
</dbReference>
<evidence type="ECO:0000259" key="15">
    <source>
        <dbReference type="PROSITE" id="PS50880"/>
    </source>
</evidence>
<evidence type="ECO:0000256" key="13">
    <source>
        <dbReference type="ARBA" id="ARBA00032235"/>
    </source>
</evidence>
<dbReference type="PRINTS" id="PR00417">
    <property type="entry name" value="PRTPISMRASEI"/>
</dbReference>
<dbReference type="Gene3D" id="3.40.50.140">
    <property type="match status" value="1"/>
</dbReference>
<dbReference type="InterPro" id="IPR006171">
    <property type="entry name" value="TOPRIM_dom"/>
</dbReference>
<dbReference type="EC" id="5.6.2.1" evidence="3"/>
<evidence type="ECO:0000256" key="5">
    <source>
        <dbReference type="ARBA" id="ARBA00022771"/>
    </source>
</evidence>
<organism evidence="17">
    <name type="scientific">hydrothermal vent metagenome</name>
    <dbReference type="NCBI Taxonomy" id="652676"/>
    <lineage>
        <taxon>unclassified sequences</taxon>
        <taxon>metagenomes</taxon>
        <taxon>ecological metagenomes</taxon>
    </lineage>
</organism>
<evidence type="ECO:0000256" key="1">
    <source>
        <dbReference type="ARBA" id="ARBA00000213"/>
    </source>
</evidence>
<dbReference type="InterPro" id="IPR013497">
    <property type="entry name" value="Topo_IA_cen"/>
</dbReference>
<evidence type="ECO:0000256" key="2">
    <source>
        <dbReference type="ARBA" id="ARBA00009446"/>
    </source>
</evidence>
<dbReference type="PANTHER" id="PTHR42785">
    <property type="entry name" value="DNA TOPOISOMERASE, TYPE IA, CORE"/>
    <property type="match status" value="1"/>
</dbReference>
<keyword evidence="4" id="KW-0479">Metal-binding</keyword>
<dbReference type="GO" id="GO:0008270">
    <property type="term" value="F:zinc ion binding"/>
    <property type="evidence" value="ECO:0007669"/>
    <property type="project" value="UniProtKB-KW"/>
</dbReference>
<comment type="similarity">
    <text evidence="2">Belongs to the type IA topoisomerase family.</text>
</comment>
<dbReference type="SUPFAM" id="SSF56712">
    <property type="entry name" value="Prokaryotic type I DNA topoisomerase"/>
    <property type="match status" value="1"/>
</dbReference>
<evidence type="ECO:0000313" key="17">
    <source>
        <dbReference type="EMBL" id="SHO80769.1"/>
    </source>
</evidence>
<keyword evidence="5" id="KW-0863">Zinc-finger</keyword>
<keyword evidence="10 17" id="KW-0413">Isomerase</keyword>
<dbReference type="Pfam" id="PF01751">
    <property type="entry name" value="Toprim"/>
    <property type="match status" value="1"/>
</dbReference>
<feature type="domain" description="Topo IA-type catalytic" evidence="16">
    <location>
        <begin position="131"/>
        <end position="554"/>
    </location>
</feature>
<evidence type="ECO:0000259" key="16">
    <source>
        <dbReference type="PROSITE" id="PS52039"/>
    </source>
</evidence>
<dbReference type="PROSITE" id="PS52039">
    <property type="entry name" value="TOPO_IA_2"/>
    <property type="match status" value="1"/>
</dbReference>
<evidence type="ECO:0000256" key="14">
    <source>
        <dbReference type="ARBA" id="ARBA00032877"/>
    </source>
</evidence>
<keyword evidence="8" id="KW-0799">Topoisomerase</keyword>
<gene>
    <name evidence="17" type="ORF">MNB_SV-15-418</name>
</gene>
<dbReference type="Pfam" id="PF01131">
    <property type="entry name" value="Topoisom_bac"/>
    <property type="match status" value="1"/>
</dbReference>
<keyword evidence="7" id="KW-0460">Magnesium</keyword>
<evidence type="ECO:0000256" key="10">
    <source>
        <dbReference type="ARBA" id="ARBA00023235"/>
    </source>
</evidence>
<sequence>MKNLIIVESPAKARTISNFLGKDYNVIASKGHIRDLPKSTFGITIDKESGEFIPKYSIPRTANPIVKEIKTLAKSADTIYIATDEDREGEAIGYHIAKAIGKEPSSLPRIVFHEITKSAILRAIENPRKIDMDSINAQQTRRLLDRIVGYKLSPLLASKVQKGLSAGRVQSSTLKIIVDREKEIKAFKPVEFWSINAIFKKSIEASISEFDGTKIDKLTITNEDDANAILESAKSEDFIVDSIRKSLKNSKTPPPFMTSTLQQSASTNLGMSPKKSMMIAQKLYEGVKTPDGVMGVITYMRTDSLNLAKESVDSAREYILNSYGKEYLPPKAKVYHSKAKGAQEAHEAIRPTIIDFSPAVAKEYLSSDEYKLYRLIYNRFLASQMSDAKFEAQTILFKGIRSIFKATGSKLIFDGFHKVYGGNSKDKLLPQLKEGETVSLDKIDAKQNFTEPPPRYNEASIIKVLESLGIGRPSTYAPTISTLLAREYITVEKKRIRPTEIAFTVIKLLEDNFSDIVDSSFTAKMENNLDEIAEAKMDWQNTLKEFYYPFMQKIEEGKKSIKSLKVAIPTGEKCPQCEGELLLRKGRYGEFIACSNFPKCKYTKNVDGTEKTPKEEKSDEKCDKCGSDMVIKESRRGKFLACSAYPKCKNAKPLVPNRVLAVPCPKCGSKLEEKQGKRDNKFFGCQGYPKCKFISNIEPTDKKCPECGYMMGKKELKSGTVYQCLECKHKVKED</sequence>
<evidence type="ECO:0000256" key="12">
    <source>
        <dbReference type="ARBA" id="ARBA00031985"/>
    </source>
</evidence>
<dbReference type="GO" id="GO:0003677">
    <property type="term" value="F:DNA binding"/>
    <property type="evidence" value="ECO:0007669"/>
    <property type="project" value="UniProtKB-KW"/>
</dbReference>
<dbReference type="InterPro" id="IPR023406">
    <property type="entry name" value="Topo_IA_AS"/>
</dbReference>